<name>A0A8X6FYX6_TRICU</name>
<gene>
    <name evidence="2" type="primary">AVEN_240937_1</name>
    <name evidence="2" type="ORF">TNCT_234271</name>
</gene>
<dbReference type="OrthoDB" id="6369556at2759"/>
<organism evidence="2 3">
    <name type="scientific">Trichonephila clavata</name>
    <name type="common">Joro spider</name>
    <name type="synonym">Nephila clavata</name>
    <dbReference type="NCBI Taxonomy" id="2740835"/>
    <lineage>
        <taxon>Eukaryota</taxon>
        <taxon>Metazoa</taxon>
        <taxon>Ecdysozoa</taxon>
        <taxon>Arthropoda</taxon>
        <taxon>Chelicerata</taxon>
        <taxon>Arachnida</taxon>
        <taxon>Araneae</taxon>
        <taxon>Araneomorphae</taxon>
        <taxon>Entelegynae</taxon>
        <taxon>Araneoidea</taxon>
        <taxon>Nephilidae</taxon>
        <taxon>Trichonephila</taxon>
    </lineage>
</organism>
<dbReference type="EMBL" id="BMAO01013971">
    <property type="protein sequence ID" value="GFQ92066.1"/>
    <property type="molecule type" value="Genomic_DNA"/>
</dbReference>
<evidence type="ECO:0000313" key="3">
    <source>
        <dbReference type="Proteomes" id="UP000887116"/>
    </source>
</evidence>
<evidence type="ECO:0000313" key="2">
    <source>
        <dbReference type="EMBL" id="GFQ92066.1"/>
    </source>
</evidence>
<feature type="chain" id="PRO_5036502624" evidence="1">
    <location>
        <begin position="30"/>
        <end position="236"/>
    </location>
</feature>
<protein>
    <submittedName>
        <fullName evidence="2">Uncharacterized protein</fullName>
    </submittedName>
</protein>
<evidence type="ECO:0000256" key="1">
    <source>
        <dbReference type="SAM" id="SignalP"/>
    </source>
</evidence>
<dbReference type="Proteomes" id="UP000887116">
    <property type="component" value="Unassembled WGS sequence"/>
</dbReference>
<proteinExistence type="predicted"/>
<reference evidence="2" key="1">
    <citation type="submission" date="2020-07" db="EMBL/GenBank/DDBJ databases">
        <title>Multicomponent nature underlies the extraordinary mechanical properties of spider dragline silk.</title>
        <authorList>
            <person name="Kono N."/>
            <person name="Nakamura H."/>
            <person name="Mori M."/>
            <person name="Yoshida Y."/>
            <person name="Ohtoshi R."/>
            <person name="Malay A.D."/>
            <person name="Moran D.A.P."/>
            <person name="Tomita M."/>
            <person name="Numata K."/>
            <person name="Arakawa K."/>
        </authorList>
    </citation>
    <scope>NUCLEOTIDE SEQUENCE</scope>
</reference>
<dbReference type="AlphaFoldDB" id="A0A8X6FYX6"/>
<sequence>MALIQLLNRMLMVFAAILCFDGTFKLVQSCHPMSKALHICLNIYLEKDFPFIETIVSRRRGRVLLEDPDLQNICRHIVSLHDCYKTLYGECQTYWQLERYTRLMHALQSTHTYLCANFTINLKDLLLNSGCLARAKDFVANCSTDSGFNWLTTFKEILRMQVSPTDRCHSLEYYKTCLERQLSEIICGQEASRVYGNLLEVWLRNWCNKDSTPLGDMLYLYQPVTFKLNQTVNKTN</sequence>
<feature type="signal peptide" evidence="1">
    <location>
        <begin position="1"/>
        <end position="29"/>
    </location>
</feature>
<comment type="caution">
    <text evidence="2">The sequence shown here is derived from an EMBL/GenBank/DDBJ whole genome shotgun (WGS) entry which is preliminary data.</text>
</comment>
<keyword evidence="3" id="KW-1185">Reference proteome</keyword>
<accession>A0A8X6FYX6</accession>
<keyword evidence="1" id="KW-0732">Signal</keyword>